<protein>
    <submittedName>
        <fullName evidence="1">Uncharacterized protein</fullName>
    </submittedName>
</protein>
<sequence>MRRNKWIGGFFLSISLFSMILAASLLLAMIIAAVISLVLHTDSPWVYNWIGFPLTFVFSAYWILTRWTYVKSYISDRKGDRFI</sequence>
<dbReference type="EMBL" id="CP006852">
    <property type="protein sequence ID" value="AHC32776.1"/>
    <property type="molecule type" value="Genomic_DNA"/>
</dbReference>
<gene>
    <name evidence="1" type="ORF">U771_01065</name>
</gene>
<proteinExistence type="predicted"/>
<reference evidence="1 2" key="1">
    <citation type="journal article" date="2014" name="Genome Announc.">
        <title>Complete Genome Sequence of Pseudomonas sp. Strain TKP, Isolated from a gamma-Hexachlorocyclohexane-Degrading Mixed Culture.</title>
        <authorList>
            <person name="Ohtsubo Y."/>
            <person name="Kishida K."/>
            <person name="Sato T."/>
            <person name="Tabata M."/>
            <person name="Kawasumi T."/>
            <person name="Ogura Y."/>
            <person name="Hayashi T."/>
            <person name="Tsuda M."/>
            <person name="Nagata Y."/>
        </authorList>
    </citation>
    <scope>NUCLEOTIDE SEQUENCE [LARGE SCALE GENOMIC DNA]</scope>
    <source>
        <strain evidence="1 2">TKP</strain>
    </source>
</reference>
<accession>A0ACA7NYK2</accession>
<dbReference type="Proteomes" id="UP000018725">
    <property type="component" value="Chromosome"/>
</dbReference>
<organism evidence="1 2">
    <name type="scientific">Pseudomonas gorinensis</name>
    <dbReference type="NCBI Taxonomy" id="3240790"/>
    <lineage>
        <taxon>Bacteria</taxon>
        <taxon>Pseudomonadati</taxon>
        <taxon>Pseudomonadota</taxon>
        <taxon>Gammaproteobacteria</taxon>
        <taxon>Pseudomonadales</taxon>
        <taxon>Pseudomonadaceae</taxon>
        <taxon>Pseudomonas</taxon>
    </lineage>
</organism>
<keyword evidence="2" id="KW-1185">Reference proteome</keyword>
<evidence type="ECO:0000313" key="2">
    <source>
        <dbReference type="Proteomes" id="UP000018725"/>
    </source>
</evidence>
<name>A0ACA7NYK2_9PSED</name>
<evidence type="ECO:0000313" key="1">
    <source>
        <dbReference type="EMBL" id="AHC32776.1"/>
    </source>
</evidence>